<dbReference type="GO" id="GO:0005829">
    <property type="term" value="C:cytosol"/>
    <property type="evidence" value="ECO:0007669"/>
    <property type="project" value="TreeGrafter"/>
</dbReference>
<dbReference type="Gene3D" id="3.30.420.40">
    <property type="match status" value="1"/>
</dbReference>
<dbReference type="AlphaFoldDB" id="A0A841L1E5"/>
<dbReference type="InterPro" id="IPR050201">
    <property type="entry name" value="Bacterial_glucokinase"/>
</dbReference>
<dbReference type="PANTHER" id="PTHR47690">
    <property type="entry name" value="GLUCOKINASE"/>
    <property type="match status" value="1"/>
</dbReference>
<dbReference type="GO" id="GO:0006096">
    <property type="term" value="P:glycolytic process"/>
    <property type="evidence" value="ECO:0007669"/>
    <property type="project" value="InterPro"/>
</dbReference>
<dbReference type="GO" id="GO:0005524">
    <property type="term" value="F:ATP binding"/>
    <property type="evidence" value="ECO:0007669"/>
    <property type="project" value="InterPro"/>
</dbReference>
<dbReference type="Proteomes" id="UP000538147">
    <property type="component" value="Unassembled WGS sequence"/>
</dbReference>
<evidence type="ECO:0000313" key="4">
    <source>
        <dbReference type="EMBL" id="MBB6226240.1"/>
    </source>
</evidence>
<proteinExistence type="inferred from homology"/>
<dbReference type="SUPFAM" id="SSF53067">
    <property type="entry name" value="Actin-like ATPase domain"/>
    <property type="match status" value="1"/>
</dbReference>
<evidence type="ECO:0000256" key="3">
    <source>
        <dbReference type="RuleBase" id="RU004046"/>
    </source>
</evidence>
<evidence type="ECO:0000256" key="2">
    <source>
        <dbReference type="ARBA" id="ARBA00022777"/>
    </source>
</evidence>
<comment type="caution">
    <text evidence="4">The sequence shown here is derived from an EMBL/GenBank/DDBJ whole genome shotgun (WGS) entry which is preliminary data.</text>
</comment>
<dbReference type="RefSeq" id="WP_184194557.1">
    <property type="nucleotide sequence ID" value="NZ_BMOX01000035.1"/>
</dbReference>
<dbReference type="Gene3D" id="3.40.367.20">
    <property type="match status" value="1"/>
</dbReference>
<sequence>MTDAVPLLVADIGGTHARFAIATPQPEGLPALAHITTIPTADHPSLAGAYAAFAAGVPAPLPRNAVLAVACPAEGEVLQFTNNPWSIHPAALAAELGLDSVRLINDFEAVAHAVAHAGPGDLAPICGPRSGLPTRGVTSIIGPGTGLGVAMLVREGGLHAVVPTEAGHIGFAAVDGIEDLLLTAVRRGLHGRVSAERLVSGPGLAAIHLAMGGAPAENQKALWAEVLAQESSEARGTLERFLAMLGGFAGDIALAQGARAVVIAGGLGARIGERLAHPAFVERFRDKGRFREHMHGISVLRLLLDEPGLLGAAVA</sequence>
<evidence type="ECO:0000256" key="1">
    <source>
        <dbReference type="ARBA" id="ARBA00022679"/>
    </source>
</evidence>
<dbReference type="PANTHER" id="PTHR47690:SF1">
    <property type="entry name" value="GLUCOKINASE"/>
    <property type="match status" value="1"/>
</dbReference>
<dbReference type="Pfam" id="PF02685">
    <property type="entry name" value="Glucokinase"/>
    <property type="match status" value="1"/>
</dbReference>
<accession>A0A841L1E5</accession>
<evidence type="ECO:0000313" key="5">
    <source>
        <dbReference type="Proteomes" id="UP000538147"/>
    </source>
</evidence>
<keyword evidence="2 4" id="KW-0418">Kinase</keyword>
<dbReference type="GO" id="GO:0004340">
    <property type="term" value="F:glucokinase activity"/>
    <property type="evidence" value="ECO:0007669"/>
    <property type="project" value="UniProtKB-EC"/>
</dbReference>
<dbReference type="GO" id="GO:0005536">
    <property type="term" value="F:D-glucose binding"/>
    <property type="evidence" value="ECO:0007669"/>
    <property type="project" value="InterPro"/>
</dbReference>
<name>A0A841L1E5_9SPHN</name>
<dbReference type="CDD" id="cd24008">
    <property type="entry name" value="ASKHA_NBD_GLK"/>
    <property type="match status" value="1"/>
</dbReference>
<keyword evidence="5" id="KW-1185">Reference proteome</keyword>
<dbReference type="InterPro" id="IPR043129">
    <property type="entry name" value="ATPase_NBD"/>
</dbReference>
<dbReference type="InterPro" id="IPR003836">
    <property type="entry name" value="Glucokinase"/>
</dbReference>
<organism evidence="4 5">
    <name type="scientific">Polymorphobacter multimanifer</name>
    <dbReference type="NCBI Taxonomy" id="1070431"/>
    <lineage>
        <taxon>Bacteria</taxon>
        <taxon>Pseudomonadati</taxon>
        <taxon>Pseudomonadota</taxon>
        <taxon>Alphaproteobacteria</taxon>
        <taxon>Sphingomonadales</taxon>
        <taxon>Sphingosinicellaceae</taxon>
        <taxon>Polymorphobacter</taxon>
    </lineage>
</organism>
<gene>
    <name evidence="4" type="ORF">FHS79_000393</name>
</gene>
<dbReference type="EC" id="2.7.1.2" evidence="4"/>
<keyword evidence="1 4" id="KW-0808">Transferase</keyword>
<dbReference type="EMBL" id="JACIIV010000002">
    <property type="protein sequence ID" value="MBB6226240.1"/>
    <property type="molecule type" value="Genomic_DNA"/>
</dbReference>
<comment type="similarity">
    <text evidence="3">Belongs to the bacterial glucokinase family.</text>
</comment>
<protein>
    <submittedName>
        <fullName evidence="4">Glucokinase</fullName>
        <ecNumber evidence="4">2.7.1.2</ecNumber>
    </submittedName>
</protein>
<reference evidence="4 5" key="1">
    <citation type="submission" date="2020-08" db="EMBL/GenBank/DDBJ databases">
        <title>Genomic Encyclopedia of Type Strains, Phase IV (KMG-IV): sequencing the most valuable type-strain genomes for metagenomic binning, comparative biology and taxonomic classification.</title>
        <authorList>
            <person name="Goeker M."/>
        </authorList>
    </citation>
    <scope>NUCLEOTIDE SEQUENCE [LARGE SCALE GENOMIC DNA]</scope>
    <source>
        <strain evidence="4 5">DSM 102189</strain>
    </source>
</reference>